<name>A0A258D8P6_CAUVI</name>
<dbReference type="EMBL" id="NCDQ01000094">
    <property type="protein sequence ID" value="OYX04171.1"/>
    <property type="molecule type" value="Genomic_DNA"/>
</dbReference>
<feature type="transmembrane region" description="Helical" evidence="6">
    <location>
        <begin position="12"/>
        <end position="30"/>
    </location>
</feature>
<dbReference type="PANTHER" id="PTHR31885:SF6">
    <property type="entry name" value="GH04784P"/>
    <property type="match status" value="1"/>
</dbReference>
<evidence type="ECO:0000313" key="8">
    <source>
        <dbReference type="Proteomes" id="UP000215616"/>
    </source>
</evidence>
<feature type="transmembrane region" description="Helical" evidence="6">
    <location>
        <begin position="183"/>
        <end position="205"/>
    </location>
</feature>
<feature type="transmembrane region" description="Helical" evidence="6">
    <location>
        <begin position="82"/>
        <end position="100"/>
    </location>
</feature>
<keyword evidence="3 6" id="KW-0812">Transmembrane</keyword>
<sequence length="228" mass="23332">MQGLSAAARWTLIASLVAGVSYVASWGLTLPPGVETAWKGAGVGLLAIHAALRARSLDGWLLAAVMALGTGGDVLLETHGLTVGAISFLLGHVVASGLYLRHRKAGSLAPLALIPIVVAVSFLLPSDRAGAPGIALYSLFLAVMAVTALMSRFPFKTVGLGALMFVVSDLLIFGRLGPLPDNLATGLGVWGLYYFGQLLICLGAAEALDASTSDLPGERRGPDSAATA</sequence>
<keyword evidence="4 6" id="KW-1133">Transmembrane helix</keyword>
<evidence type="ECO:0000256" key="2">
    <source>
        <dbReference type="ARBA" id="ARBA00007375"/>
    </source>
</evidence>
<comment type="caution">
    <text evidence="7">The sequence shown here is derived from an EMBL/GenBank/DDBJ whole genome shotgun (WGS) entry which is preliminary data.</text>
</comment>
<evidence type="ECO:0000256" key="5">
    <source>
        <dbReference type="ARBA" id="ARBA00023136"/>
    </source>
</evidence>
<evidence type="ECO:0000256" key="3">
    <source>
        <dbReference type="ARBA" id="ARBA00022692"/>
    </source>
</evidence>
<accession>A0A258D8P6</accession>
<proteinExistence type="inferred from homology"/>
<dbReference type="GO" id="GO:0016787">
    <property type="term" value="F:hydrolase activity"/>
    <property type="evidence" value="ECO:0007669"/>
    <property type="project" value="TreeGrafter"/>
</dbReference>
<feature type="transmembrane region" description="Helical" evidence="6">
    <location>
        <begin position="130"/>
        <end position="150"/>
    </location>
</feature>
<feature type="transmembrane region" description="Helical" evidence="6">
    <location>
        <begin position="157"/>
        <end position="177"/>
    </location>
</feature>
<organism evidence="7 8">
    <name type="scientific">Caulobacter vibrioides</name>
    <name type="common">Caulobacter crescentus</name>
    <dbReference type="NCBI Taxonomy" id="155892"/>
    <lineage>
        <taxon>Bacteria</taxon>
        <taxon>Pseudomonadati</taxon>
        <taxon>Pseudomonadota</taxon>
        <taxon>Alphaproteobacteria</taxon>
        <taxon>Caulobacterales</taxon>
        <taxon>Caulobacteraceae</taxon>
        <taxon>Caulobacter</taxon>
    </lineage>
</organism>
<keyword evidence="5 6" id="KW-0472">Membrane</keyword>
<comment type="similarity">
    <text evidence="2">Belongs to the TMEM86 family.</text>
</comment>
<gene>
    <name evidence="7" type="ORF">B7Z12_07500</name>
</gene>
<dbReference type="InterPro" id="IPR012506">
    <property type="entry name" value="TMEM86B-like"/>
</dbReference>
<evidence type="ECO:0000256" key="6">
    <source>
        <dbReference type="SAM" id="Phobius"/>
    </source>
</evidence>
<protein>
    <submittedName>
        <fullName evidence="7">Lysoplasmalogenase</fullName>
    </submittedName>
</protein>
<reference evidence="7 8" key="1">
    <citation type="submission" date="2017-03" db="EMBL/GenBank/DDBJ databases">
        <title>Lifting the veil on microbial sulfur biogeochemistry in mining wastewaters.</title>
        <authorList>
            <person name="Kantor R.S."/>
            <person name="Colenbrander Nelson T."/>
            <person name="Marshall S."/>
            <person name="Bennett D."/>
            <person name="Apte S."/>
            <person name="Camacho D."/>
            <person name="Thomas B.C."/>
            <person name="Warren L.A."/>
            <person name="Banfield J.F."/>
        </authorList>
    </citation>
    <scope>NUCLEOTIDE SEQUENCE [LARGE SCALE GENOMIC DNA]</scope>
    <source>
        <strain evidence="7">32-67-7</strain>
    </source>
</reference>
<evidence type="ECO:0000256" key="4">
    <source>
        <dbReference type="ARBA" id="ARBA00022989"/>
    </source>
</evidence>
<comment type="subcellular location">
    <subcellularLocation>
        <location evidence="1">Membrane</location>
        <topology evidence="1">Multi-pass membrane protein</topology>
    </subcellularLocation>
</comment>
<dbReference type="PANTHER" id="PTHR31885">
    <property type="entry name" value="GH04784P"/>
    <property type="match status" value="1"/>
</dbReference>
<dbReference type="Proteomes" id="UP000215616">
    <property type="component" value="Unassembled WGS sequence"/>
</dbReference>
<dbReference type="Pfam" id="PF07947">
    <property type="entry name" value="YhhN"/>
    <property type="match status" value="1"/>
</dbReference>
<evidence type="ECO:0000313" key="7">
    <source>
        <dbReference type="EMBL" id="OYX04171.1"/>
    </source>
</evidence>
<evidence type="ECO:0000256" key="1">
    <source>
        <dbReference type="ARBA" id="ARBA00004141"/>
    </source>
</evidence>
<feature type="transmembrane region" description="Helical" evidence="6">
    <location>
        <begin position="107"/>
        <end position="124"/>
    </location>
</feature>
<dbReference type="GO" id="GO:0016020">
    <property type="term" value="C:membrane"/>
    <property type="evidence" value="ECO:0007669"/>
    <property type="project" value="UniProtKB-SubCell"/>
</dbReference>
<dbReference type="AlphaFoldDB" id="A0A258D8P6"/>